<accession>G0MVH4</accession>
<reference evidence="4" key="1">
    <citation type="submission" date="2011-07" db="EMBL/GenBank/DDBJ databases">
        <authorList>
            <consortium name="Caenorhabditis brenneri Sequencing and Analysis Consortium"/>
            <person name="Wilson R.K."/>
        </authorList>
    </citation>
    <scope>NUCLEOTIDE SEQUENCE [LARGE SCALE GENOMIC DNA]</scope>
    <source>
        <strain evidence="4">PB2801</strain>
    </source>
</reference>
<feature type="transmembrane region" description="Helical" evidence="1">
    <location>
        <begin position="55"/>
        <end position="79"/>
    </location>
</feature>
<dbReference type="EMBL" id="GL379814">
    <property type="protein sequence ID" value="EGT44985.1"/>
    <property type="molecule type" value="Genomic_DNA"/>
</dbReference>
<gene>
    <name evidence="3" type="ORF">CAEBREN_19647</name>
</gene>
<dbReference type="FunCoup" id="G0MVH4">
    <property type="interactions" value="1847"/>
</dbReference>
<keyword evidence="4" id="KW-1185">Reference proteome</keyword>
<evidence type="ECO:0000313" key="4">
    <source>
        <dbReference type="Proteomes" id="UP000008068"/>
    </source>
</evidence>
<keyword evidence="1" id="KW-0472">Membrane</keyword>
<feature type="domain" description="UPAR/Ly6" evidence="2">
    <location>
        <begin position="72"/>
        <end position="182"/>
    </location>
</feature>
<dbReference type="InterPro" id="IPR016054">
    <property type="entry name" value="LY6_UPA_recep-like"/>
</dbReference>
<dbReference type="InParanoid" id="G0MVH4"/>
<dbReference type="OMA" id="NFSFCCC"/>
<dbReference type="eggNOG" id="ENOG502THHE">
    <property type="taxonomic scope" value="Eukaryota"/>
</dbReference>
<dbReference type="OrthoDB" id="5844872at2759"/>
<evidence type="ECO:0000313" key="3">
    <source>
        <dbReference type="EMBL" id="EGT44985.1"/>
    </source>
</evidence>
<organism evidence="4">
    <name type="scientific">Caenorhabditis brenneri</name>
    <name type="common">Nematode worm</name>
    <dbReference type="NCBI Taxonomy" id="135651"/>
    <lineage>
        <taxon>Eukaryota</taxon>
        <taxon>Metazoa</taxon>
        <taxon>Ecdysozoa</taxon>
        <taxon>Nematoda</taxon>
        <taxon>Chromadorea</taxon>
        <taxon>Rhabditida</taxon>
        <taxon>Rhabditina</taxon>
        <taxon>Rhabditomorpha</taxon>
        <taxon>Rhabditoidea</taxon>
        <taxon>Rhabditidae</taxon>
        <taxon>Peloderinae</taxon>
        <taxon>Caenorhabditis</taxon>
    </lineage>
</organism>
<name>G0MVH4_CAEBE</name>
<dbReference type="AlphaFoldDB" id="G0MVH4"/>
<sequence>MFSDFCEFGNYKSCVSSFFLPFRLPFILFSVYWPNRLCFSFFFRIMHKERKWRRIFFIFPLLLLPSATLALIDCLSGFVGQMQGSVEDEPFPINDTDMCAASYCIKVIVHSALDDDGIFQQGISSRCAYTGGDRQVCRKNEGKCQDISFYDGMKGNFSFCCCQENKCNVATREELSSIYSLYSRSSRKSNSSNTLFDFNIIISFALILCSYFGF</sequence>
<dbReference type="SMART" id="SM00134">
    <property type="entry name" value="LU"/>
    <property type="match status" value="1"/>
</dbReference>
<evidence type="ECO:0000256" key="1">
    <source>
        <dbReference type="SAM" id="Phobius"/>
    </source>
</evidence>
<evidence type="ECO:0000259" key="2">
    <source>
        <dbReference type="SMART" id="SM00134"/>
    </source>
</evidence>
<dbReference type="HOGENOM" id="CLU_112161_0_0_1"/>
<feature type="transmembrane region" description="Helical" evidence="1">
    <location>
        <begin position="20"/>
        <end position="43"/>
    </location>
</feature>
<keyword evidence="1" id="KW-1133">Transmembrane helix</keyword>
<protein>
    <recommendedName>
        <fullName evidence="2">UPAR/Ly6 domain-containing protein</fullName>
    </recommendedName>
</protein>
<feature type="transmembrane region" description="Helical" evidence="1">
    <location>
        <begin position="195"/>
        <end position="213"/>
    </location>
</feature>
<proteinExistence type="predicted"/>
<keyword evidence="1" id="KW-0812">Transmembrane</keyword>
<dbReference type="Proteomes" id="UP000008068">
    <property type="component" value="Unassembled WGS sequence"/>
</dbReference>